<dbReference type="EMBL" id="RCZP01000020">
    <property type="protein sequence ID" value="TPG52501.1"/>
    <property type="molecule type" value="Genomic_DNA"/>
</dbReference>
<keyword evidence="2" id="KW-1185">Reference proteome</keyword>
<name>A0A502FSV3_9PROT</name>
<dbReference type="OrthoDB" id="7281159at2"/>
<organism evidence="1 2">
    <name type="scientific">Muricoccus nepalensis</name>
    <dbReference type="NCBI Taxonomy" id="1854500"/>
    <lineage>
        <taxon>Bacteria</taxon>
        <taxon>Pseudomonadati</taxon>
        <taxon>Pseudomonadota</taxon>
        <taxon>Alphaproteobacteria</taxon>
        <taxon>Acetobacterales</taxon>
        <taxon>Roseomonadaceae</taxon>
        <taxon>Muricoccus</taxon>
    </lineage>
</organism>
<evidence type="ECO:0000313" key="2">
    <source>
        <dbReference type="Proteomes" id="UP000317078"/>
    </source>
</evidence>
<dbReference type="AlphaFoldDB" id="A0A502FSV3"/>
<proteinExistence type="predicted"/>
<comment type="caution">
    <text evidence="1">The sequence shown here is derived from an EMBL/GenBank/DDBJ whole genome shotgun (WGS) entry which is preliminary data.</text>
</comment>
<evidence type="ECO:0008006" key="3">
    <source>
        <dbReference type="Google" id="ProtNLM"/>
    </source>
</evidence>
<sequence>MSKMVYTVTPADDGWAIVQEANRYTGYKTDATAIKSAIAVASKLGLSGHETFVMLQSPDGSLKQVFASDPAPPTIDSMMDEVR</sequence>
<evidence type="ECO:0000313" key="1">
    <source>
        <dbReference type="EMBL" id="TPG52501.1"/>
    </source>
</evidence>
<dbReference type="Proteomes" id="UP000317078">
    <property type="component" value="Unassembled WGS sequence"/>
</dbReference>
<accession>A0A502FSV3</accession>
<reference evidence="1 2" key="1">
    <citation type="journal article" date="2019" name="Environ. Microbiol.">
        <title>Species interactions and distinct microbial communities in high Arctic permafrost affected cryosols are associated with the CH4 and CO2 gas fluxes.</title>
        <authorList>
            <person name="Altshuler I."/>
            <person name="Hamel J."/>
            <person name="Turney S."/>
            <person name="Magnuson E."/>
            <person name="Levesque R."/>
            <person name="Greer C."/>
            <person name="Whyte L.G."/>
        </authorList>
    </citation>
    <scope>NUCLEOTIDE SEQUENCE [LARGE SCALE GENOMIC DNA]</scope>
    <source>
        <strain evidence="1 2">S9.3B</strain>
    </source>
</reference>
<protein>
    <recommendedName>
        <fullName evidence="3">DUF2188 domain-containing protein</fullName>
    </recommendedName>
</protein>
<gene>
    <name evidence="1" type="ORF">EAH89_18240</name>
</gene>
<dbReference type="RefSeq" id="WP_140885157.1">
    <property type="nucleotide sequence ID" value="NZ_RCZP01000020.1"/>
</dbReference>